<dbReference type="Proteomes" id="UP000321323">
    <property type="component" value="Chromosome"/>
</dbReference>
<accession>A0ABZ1USY2</accession>
<dbReference type="EMBL" id="CP136508">
    <property type="protein sequence ID" value="WUR15434.1"/>
    <property type="molecule type" value="Genomic_DNA"/>
</dbReference>
<name>A0ABZ1USY2_9BURK</name>
<sequence length="110" mass="12081">METTIAAFSCNGESLSVFGVKHSTNFKVFATIKTAFANEGWRLCGAEKYKDRRRNVLSGTGAIIFSNSLFPQASDYGAGCEDAPILSNGHYATVTCHRFKIEYAVKWIST</sequence>
<proteinExistence type="predicted"/>
<evidence type="ECO:0000313" key="1">
    <source>
        <dbReference type="EMBL" id="WUR15434.1"/>
    </source>
</evidence>
<evidence type="ECO:0000313" key="2">
    <source>
        <dbReference type="Proteomes" id="UP000321323"/>
    </source>
</evidence>
<protein>
    <recommendedName>
        <fullName evidence="3">DUF4177 domain-containing protein</fullName>
    </recommendedName>
</protein>
<keyword evidence="2" id="KW-1185">Reference proteome</keyword>
<evidence type="ECO:0008006" key="3">
    <source>
        <dbReference type="Google" id="ProtNLM"/>
    </source>
</evidence>
<gene>
    <name evidence="1" type="ORF">E7V67_010125</name>
</gene>
<reference evidence="1 2" key="1">
    <citation type="journal article" date="2019" name="Int. J. Syst. Evol. Microbiol.">
        <title>The Draft Whole-Genome Sequence of the Antibiotic Producer Empedobacter haloabium ATCC 31962 Provides Indications for Its Taxonomic Reclassification.</title>
        <authorList>
            <person name="Miess H."/>
            <person name="Arlt P."/>
            <person name="Apel A.K."/>
            <person name="Weber T."/>
            <person name="Nieselt K."/>
            <person name="Hanssen F."/>
            <person name="Czemmel S."/>
            <person name="Nahnsen S."/>
            <person name="Gross H."/>
        </authorList>
    </citation>
    <scope>NUCLEOTIDE SEQUENCE [LARGE SCALE GENOMIC DNA]</scope>
    <source>
        <strain evidence="1 2">ATCC 31962</strain>
    </source>
</reference>
<organism evidence="1 2">
    <name type="scientific">[Empedobacter] haloabium</name>
    <dbReference type="NCBI Taxonomy" id="592317"/>
    <lineage>
        <taxon>Bacteria</taxon>
        <taxon>Pseudomonadati</taxon>
        <taxon>Pseudomonadota</taxon>
        <taxon>Betaproteobacteria</taxon>
        <taxon>Burkholderiales</taxon>
        <taxon>Oxalobacteraceae</taxon>
        <taxon>Telluria group</taxon>
        <taxon>Telluria group incertae sedis</taxon>
    </lineage>
</organism>